<comment type="subcellular location">
    <subcellularLocation>
        <location evidence="1">Nucleus</location>
    </subcellularLocation>
</comment>
<dbReference type="PANTHER" id="PTHR46481:SF10">
    <property type="entry name" value="ZINC FINGER BED DOMAIN-CONTAINING PROTEIN 39"/>
    <property type="match status" value="1"/>
</dbReference>
<evidence type="ECO:0000256" key="9">
    <source>
        <dbReference type="SAM" id="MobiDB-lite"/>
    </source>
</evidence>
<dbReference type="GO" id="GO:0009791">
    <property type="term" value="P:post-embryonic development"/>
    <property type="evidence" value="ECO:0007669"/>
    <property type="project" value="UniProtKB-ARBA"/>
</dbReference>
<dbReference type="InterPro" id="IPR003656">
    <property type="entry name" value="Znf_BED"/>
</dbReference>
<sequence>MSSVWEYFKKLTDSSAMCNLCGKTYKTCGNATNATTHLKRKHPQAHRTFSEKKKKETPTLQPKLSFNRPSTSGSSTPSENVSSDSVEDDPLELSDIDEQTSPSAISSRISAPARAIETLTDDGSTKFVRPPPPTPTKQGTLPGFFEARMSYEEGGAKHTELTQALVFMICRDNLPFACVDKPGLNKFCKVAAPRYKLPCRATITKLVEQRYVTTVAIMKKIFGEADVIALTSDVVTVPNSTRSFLLVTAHLLNSKDGELEGFCIAAKRLSEAQTGEYISSVLTEITVEFCIEKSQIVSVTTDGGGNMLAAVKTFIGEKKSIRCCAHLINAVVNDVLKAVPLFSKLCDHRAL</sequence>
<dbReference type="InterPro" id="IPR052035">
    <property type="entry name" value="ZnF_BED_domain_contain"/>
</dbReference>
<reference evidence="11" key="1">
    <citation type="journal article" date="2014" name="PLoS ONE">
        <title>Transcriptome-Based Identification of ABC Transporters in the Western Tarnished Plant Bug Lygus hesperus.</title>
        <authorList>
            <person name="Hull J.J."/>
            <person name="Chaney K."/>
            <person name="Geib S.M."/>
            <person name="Fabrick J.A."/>
            <person name="Brent C.S."/>
            <person name="Walsh D."/>
            <person name="Lavine L.C."/>
        </authorList>
    </citation>
    <scope>NUCLEOTIDE SEQUENCE</scope>
</reference>
<evidence type="ECO:0000256" key="3">
    <source>
        <dbReference type="ARBA" id="ARBA00022771"/>
    </source>
</evidence>
<dbReference type="SMART" id="SM00614">
    <property type="entry name" value="ZnF_BED"/>
    <property type="match status" value="1"/>
</dbReference>
<dbReference type="PROSITE" id="PS50808">
    <property type="entry name" value="ZF_BED"/>
    <property type="match status" value="1"/>
</dbReference>
<accession>A0A0A9WPC3</accession>
<keyword evidence="7" id="KW-0539">Nucleus</keyword>
<dbReference type="InterPro" id="IPR036236">
    <property type="entry name" value="Znf_C2H2_sf"/>
</dbReference>
<evidence type="ECO:0000259" key="10">
    <source>
        <dbReference type="PROSITE" id="PS50808"/>
    </source>
</evidence>
<feature type="domain" description="BED-type" evidence="10">
    <location>
        <begin position="1"/>
        <end position="49"/>
    </location>
</feature>
<dbReference type="SUPFAM" id="SSF140996">
    <property type="entry name" value="Hermes dimerisation domain"/>
    <property type="match status" value="1"/>
</dbReference>
<dbReference type="SUPFAM" id="SSF57667">
    <property type="entry name" value="beta-beta-alpha zinc fingers"/>
    <property type="match status" value="1"/>
</dbReference>
<keyword evidence="6" id="KW-0804">Transcription</keyword>
<evidence type="ECO:0000256" key="2">
    <source>
        <dbReference type="ARBA" id="ARBA00022723"/>
    </source>
</evidence>
<evidence type="ECO:0000256" key="5">
    <source>
        <dbReference type="ARBA" id="ARBA00023015"/>
    </source>
</evidence>
<name>A0A0A9WPC3_LYGHE</name>
<feature type="compositionally biased region" description="Acidic residues" evidence="9">
    <location>
        <begin position="85"/>
        <end position="98"/>
    </location>
</feature>
<evidence type="ECO:0000256" key="8">
    <source>
        <dbReference type="PROSITE-ProRule" id="PRU00027"/>
    </source>
</evidence>
<evidence type="ECO:0000256" key="7">
    <source>
        <dbReference type="ARBA" id="ARBA00023242"/>
    </source>
</evidence>
<dbReference type="EMBL" id="GBHO01034313">
    <property type="protein sequence ID" value="JAG09291.1"/>
    <property type="molecule type" value="Transcribed_RNA"/>
</dbReference>
<dbReference type="GO" id="GO:0005634">
    <property type="term" value="C:nucleus"/>
    <property type="evidence" value="ECO:0007669"/>
    <property type="project" value="UniProtKB-SubCell"/>
</dbReference>
<feature type="compositionally biased region" description="Polar residues" evidence="9">
    <location>
        <begin position="58"/>
        <end position="77"/>
    </location>
</feature>
<feature type="compositionally biased region" description="Basic and acidic residues" evidence="9">
    <location>
        <begin position="48"/>
        <end position="57"/>
    </location>
</feature>
<keyword evidence="2" id="KW-0479">Metal-binding</keyword>
<gene>
    <name evidence="11" type="primary">ZBED1_6</name>
    <name evidence="11" type="ORF">CM83_101232</name>
</gene>
<feature type="compositionally biased region" description="Low complexity" evidence="9">
    <location>
        <begin position="101"/>
        <end position="116"/>
    </location>
</feature>
<evidence type="ECO:0000256" key="6">
    <source>
        <dbReference type="ARBA" id="ARBA00023163"/>
    </source>
</evidence>
<organism evidence="11">
    <name type="scientific">Lygus hesperus</name>
    <name type="common">Western plant bug</name>
    <dbReference type="NCBI Taxonomy" id="30085"/>
    <lineage>
        <taxon>Eukaryota</taxon>
        <taxon>Metazoa</taxon>
        <taxon>Ecdysozoa</taxon>
        <taxon>Arthropoda</taxon>
        <taxon>Hexapoda</taxon>
        <taxon>Insecta</taxon>
        <taxon>Pterygota</taxon>
        <taxon>Neoptera</taxon>
        <taxon>Paraneoptera</taxon>
        <taxon>Hemiptera</taxon>
        <taxon>Heteroptera</taxon>
        <taxon>Panheteroptera</taxon>
        <taxon>Cimicomorpha</taxon>
        <taxon>Miridae</taxon>
        <taxon>Mirini</taxon>
        <taxon>Lygus</taxon>
    </lineage>
</organism>
<keyword evidence="4" id="KW-0862">Zinc</keyword>
<reference evidence="11" key="2">
    <citation type="submission" date="2014-07" db="EMBL/GenBank/DDBJ databases">
        <authorList>
            <person name="Hull J."/>
        </authorList>
    </citation>
    <scope>NUCLEOTIDE SEQUENCE</scope>
</reference>
<dbReference type="GO" id="GO:0008270">
    <property type="term" value="F:zinc ion binding"/>
    <property type="evidence" value="ECO:0007669"/>
    <property type="project" value="UniProtKB-KW"/>
</dbReference>
<dbReference type="PANTHER" id="PTHR46481">
    <property type="entry name" value="ZINC FINGER BED DOMAIN-CONTAINING PROTEIN 4"/>
    <property type="match status" value="1"/>
</dbReference>
<dbReference type="AlphaFoldDB" id="A0A0A9WPC3"/>
<keyword evidence="3 8" id="KW-0863">Zinc-finger</keyword>
<proteinExistence type="predicted"/>
<dbReference type="SUPFAM" id="SSF53098">
    <property type="entry name" value="Ribonuclease H-like"/>
    <property type="match status" value="1"/>
</dbReference>
<dbReference type="Pfam" id="PF02892">
    <property type="entry name" value="zf-BED"/>
    <property type="match status" value="1"/>
</dbReference>
<dbReference type="InterPro" id="IPR012337">
    <property type="entry name" value="RNaseH-like_sf"/>
</dbReference>
<evidence type="ECO:0000313" key="11">
    <source>
        <dbReference type="EMBL" id="JAG09291.1"/>
    </source>
</evidence>
<dbReference type="GO" id="GO:0003677">
    <property type="term" value="F:DNA binding"/>
    <property type="evidence" value="ECO:0007669"/>
    <property type="project" value="InterPro"/>
</dbReference>
<protein>
    <submittedName>
        <fullName evidence="11">Zinc finger BED domain-containing protein 1</fullName>
    </submittedName>
</protein>
<feature type="region of interest" description="Disordered" evidence="9">
    <location>
        <begin position="38"/>
        <end position="142"/>
    </location>
</feature>
<evidence type="ECO:0000256" key="1">
    <source>
        <dbReference type="ARBA" id="ARBA00004123"/>
    </source>
</evidence>
<keyword evidence="5" id="KW-0805">Transcription regulation</keyword>
<evidence type="ECO:0000256" key="4">
    <source>
        <dbReference type="ARBA" id="ARBA00022833"/>
    </source>
</evidence>